<dbReference type="PROSITE" id="PS50112">
    <property type="entry name" value="PAS"/>
    <property type="match status" value="1"/>
</dbReference>
<dbReference type="InterPro" id="IPR036890">
    <property type="entry name" value="HATPase_C_sf"/>
</dbReference>
<evidence type="ECO:0000259" key="18">
    <source>
        <dbReference type="PROSITE" id="PS50112"/>
    </source>
</evidence>
<feature type="transmembrane region" description="Helical" evidence="15">
    <location>
        <begin position="134"/>
        <end position="160"/>
    </location>
</feature>
<dbReference type="InterPro" id="IPR004358">
    <property type="entry name" value="Sig_transdc_His_kin-like_C"/>
</dbReference>
<dbReference type="SMART" id="SM00086">
    <property type="entry name" value="PAC"/>
    <property type="match status" value="1"/>
</dbReference>
<feature type="transmembrane region" description="Helical" evidence="15">
    <location>
        <begin position="284"/>
        <end position="305"/>
    </location>
</feature>
<keyword evidence="5 14" id="KW-0597">Phosphoprotein</keyword>
<keyword evidence="8" id="KW-0547">Nucleotide-binding</keyword>
<dbReference type="InterPro" id="IPR000014">
    <property type="entry name" value="PAS"/>
</dbReference>
<dbReference type="Pfam" id="PF02518">
    <property type="entry name" value="HATPase_c"/>
    <property type="match status" value="1"/>
</dbReference>
<gene>
    <name evidence="20" type="ORF">AMOR_12850</name>
</gene>
<dbReference type="PRINTS" id="PR00344">
    <property type="entry name" value="BCTRLSENSOR"/>
</dbReference>
<feature type="transmembrane region" description="Helical" evidence="15">
    <location>
        <begin position="21"/>
        <end position="43"/>
    </location>
</feature>
<keyword evidence="4" id="KW-1003">Cell membrane</keyword>
<keyword evidence="6" id="KW-0808">Transferase</keyword>
<feature type="domain" description="Histidine kinase" evidence="16">
    <location>
        <begin position="459"/>
        <end position="683"/>
    </location>
</feature>
<evidence type="ECO:0000256" key="15">
    <source>
        <dbReference type="SAM" id="Phobius"/>
    </source>
</evidence>
<feature type="domain" description="PAC" evidence="19">
    <location>
        <begin position="395"/>
        <end position="446"/>
    </location>
</feature>
<dbReference type="PANTHER" id="PTHR43065">
    <property type="entry name" value="SENSOR HISTIDINE KINASE"/>
    <property type="match status" value="1"/>
</dbReference>
<dbReference type="Pfam" id="PF08448">
    <property type="entry name" value="PAS_4"/>
    <property type="match status" value="1"/>
</dbReference>
<dbReference type="Pfam" id="PF00072">
    <property type="entry name" value="Response_reg"/>
    <property type="match status" value="1"/>
</dbReference>
<dbReference type="PROSITE" id="PS50113">
    <property type="entry name" value="PAC"/>
    <property type="match status" value="1"/>
</dbReference>
<feature type="transmembrane region" description="Helical" evidence="15">
    <location>
        <begin position="103"/>
        <end position="122"/>
    </location>
</feature>
<evidence type="ECO:0000256" key="1">
    <source>
        <dbReference type="ARBA" id="ARBA00000085"/>
    </source>
</evidence>
<evidence type="ECO:0000256" key="2">
    <source>
        <dbReference type="ARBA" id="ARBA00004651"/>
    </source>
</evidence>
<feature type="transmembrane region" description="Helical" evidence="15">
    <location>
        <begin position="80"/>
        <end position="97"/>
    </location>
</feature>
<feature type="transmembrane region" description="Helical" evidence="15">
    <location>
        <begin position="55"/>
        <end position="73"/>
    </location>
</feature>
<keyword evidence="12" id="KW-0902">Two-component regulatory system</keyword>
<dbReference type="InterPro" id="IPR001610">
    <property type="entry name" value="PAC"/>
</dbReference>
<evidence type="ECO:0000256" key="11">
    <source>
        <dbReference type="ARBA" id="ARBA00022989"/>
    </source>
</evidence>
<dbReference type="CDD" id="cd00082">
    <property type="entry name" value="HisKA"/>
    <property type="match status" value="1"/>
</dbReference>
<evidence type="ECO:0000313" key="20">
    <source>
        <dbReference type="EMBL" id="BDG02289.1"/>
    </source>
</evidence>
<keyword evidence="13 15" id="KW-0472">Membrane</keyword>
<evidence type="ECO:0000256" key="10">
    <source>
        <dbReference type="ARBA" id="ARBA00022840"/>
    </source>
</evidence>
<dbReference type="InterPro" id="IPR011006">
    <property type="entry name" value="CheY-like_superfamily"/>
</dbReference>
<keyword evidence="10" id="KW-0067">ATP-binding</keyword>
<dbReference type="InterPro" id="IPR005467">
    <property type="entry name" value="His_kinase_dom"/>
</dbReference>
<dbReference type="Proteomes" id="UP001162891">
    <property type="component" value="Chromosome"/>
</dbReference>
<evidence type="ECO:0000256" key="13">
    <source>
        <dbReference type="ARBA" id="ARBA00023136"/>
    </source>
</evidence>
<evidence type="ECO:0000259" key="16">
    <source>
        <dbReference type="PROSITE" id="PS50109"/>
    </source>
</evidence>
<dbReference type="InterPro" id="IPR001789">
    <property type="entry name" value="Sig_transdc_resp-reg_receiver"/>
</dbReference>
<evidence type="ECO:0000256" key="6">
    <source>
        <dbReference type="ARBA" id="ARBA00022679"/>
    </source>
</evidence>
<dbReference type="EC" id="2.7.13.3" evidence="3"/>
<dbReference type="InterPro" id="IPR003661">
    <property type="entry name" value="HisK_dim/P_dom"/>
</dbReference>
<dbReference type="CDD" id="cd00130">
    <property type="entry name" value="PAS"/>
    <property type="match status" value="1"/>
</dbReference>
<dbReference type="Gene3D" id="3.40.50.2300">
    <property type="match status" value="1"/>
</dbReference>
<reference evidence="21" key="1">
    <citation type="journal article" date="2022" name="Int. J. Syst. Evol. Microbiol.">
        <title>Anaeromyxobacter oryzae sp. nov., Anaeromyxobacter diazotrophicus sp. nov. and Anaeromyxobacter paludicola sp. nov., isolated from paddy soils.</title>
        <authorList>
            <person name="Itoh H."/>
            <person name="Xu Z."/>
            <person name="Mise K."/>
            <person name="Masuda Y."/>
            <person name="Ushijima N."/>
            <person name="Hayakawa C."/>
            <person name="Shiratori Y."/>
            <person name="Senoo K."/>
        </authorList>
    </citation>
    <scope>NUCLEOTIDE SEQUENCE [LARGE SCALE GENOMIC DNA]</scope>
    <source>
        <strain evidence="21">Red232</strain>
    </source>
</reference>
<comment type="subcellular location">
    <subcellularLocation>
        <location evidence="2">Cell membrane</location>
        <topology evidence="2">Multi-pass membrane protein</topology>
    </subcellularLocation>
</comment>
<dbReference type="SUPFAM" id="SSF52172">
    <property type="entry name" value="CheY-like"/>
    <property type="match status" value="1"/>
</dbReference>
<feature type="transmembrane region" description="Helical" evidence="15">
    <location>
        <begin position="260"/>
        <end position="278"/>
    </location>
</feature>
<comment type="catalytic activity">
    <reaction evidence="1">
        <text>ATP + protein L-histidine = ADP + protein N-phospho-L-histidine.</text>
        <dbReference type="EC" id="2.7.13.3"/>
    </reaction>
</comment>
<feature type="domain" description="PAS" evidence="18">
    <location>
        <begin position="322"/>
        <end position="392"/>
    </location>
</feature>
<dbReference type="CDD" id="cd00156">
    <property type="entry name" value="REC"/>
    <property type="match status" value="1"/>
</dbReference>
<dbReference type="Gene3D" id="3.30.450.20">
    <property type="entry name" value="PAS domain"/>
    <property type="match status" value="1"/>
</dbReference>
<keyword evidence="11 15" id="KW-1133">Transmembrane helix</keyword>
<proteinExistence type="predicted"/>
<name>A0ABM7WS79_9BACT</name>
<dbReference type="InterPro" id="IPR007895">
    <property type="entry name" value="MASE1"/>
</dbReference>
<dbReference type="InterPro" id="IPR000700">
    <property type="entry name" value="PAS-assoc_C"/>
</dbReference>
<dbReference type="InterPro" id="IPR036097">
    <property type="entry name" value="HisK_dim/P_sf"/>
</dbReference>
<sequence>MEDVSPRPEPQNNVPPRRGLAGAWLGLPPWAGLLLLALATFALGRAGLALTPGPSHVALFWPAAGLLLAALLLTERRHWVAVLVAAGLPAAAFNVAVGQAPRVVAAFAASNVVAALGGAWLTERLCGGRPRLVSAAHVLAFVVAGPLLATGCAASLPAVALSSLYGDPLPRIWASLWAGSALGMLTVGSVLLAWSEAESPQVVRARAGTLERLAFTVLFAIGSGLVFVLRPGGAFPDEFLLPLLVWAALRFGIRDATGIGLVMTLVALSATVTGRGIFADAPTATQGVISAQLFCAIAFLTELFMASVVEDRRRGEEALRRSEENYRLLVENQTDLVVKVDLEGRFIFVSPSYCRIFGKTEAELLGNTFMPLVHDEDREATARAMEALYRPPHAAYMEQRALTAQGWRWFAWADTAVLDASGRVVEIIGVGRDITERRSVEERLRHSEKLEAIGRLAGGVAHDFNNQLTGILSGAEHLRDALARQPALREVAESVRDASLRSAGLTRQLLAFGRTEPPSAVVLDLDAVVDDVVALLSRSVDKRIVLCVDRAGVPAIVRGDPDRLHSALLNVALNACDAMPRGGTLTFRTGRAELDAAGCAALPFDLAPGPHVELCVEDTGVGMSSEVRAHVFEPFFTTKAVGKGSGLGLAEVYGTMKAHRGAVTIESTPGRGTAVTLLVPAAGGVAISAATPEVRPAPGAPLGGLRVLLADDEPNVRRSLGLLLRTGGHDVVECDGGREALERYLARPGDIDLAIVDMMMPDMTGRELVARLRAVTPRLPIIVASGFSAGSDLEALRAEAGVSFLQKPYTADELERTLSAAVRPEARRARA</sequence>
<keyword evidence="9" id="KW-0418">Kinase</keyword>
<dbReference type="SMART" id="SM00448">
    <property type="entry name" value="REC"/>
    <property type="match status" value="1"/>
</dbReference>
<dbReference type="Gene3D" id="1.10.287.130">
    <property type="match status" value="1"/>
</dbReference>
<dbReference type="InterPro" id="IPR003594">
    <property type="entry name" value="HATPase_dom"/>
</dbReference>
<dbReference type="SUPFAM" id="SSF55874">
    <property type="entry name" value="ATPase domain of HSP90 chaperone/DNA topoisomerase II/histidine kinase"/>
    <property type="match status" value="1"/>
</dbReference>
<dbReference type="InterPro" id="IPR035965">
    <property type="entry name" value="PAS-like_dom_sf"/>
</dbReference>
<evidence type="ECO:0000256" key="7">
    <source>
        <dbReference type="ARBA" id="ARBA00022692"/>
    </source>
</evidence>
<evidence type="ECO:0000256" key="3">
    <source>
        <dbReference type="ARBA" id="ARBA00012438"/>
    </source>
</evidence>
<dbReference type="InterPro" id="IPR013656">
    <property type="entry name" value="PAS_4"/>
</dbReference>
<evidence type="ECO:0000256" key="8">
    <source>
        <dbReference type="ARBA" id="ARBA00022741"/>
    </source>
</evidence>
<evidence type="ECO:0000256" key="5">
    <source>
        <dbReference type="ARBA" id="ARBA00022553"/>
    </source>
</evidence>
<dbReference type="Pfam" id="PF05231">
    <property type="entry name" value="MASE1"/>
    <property type="match status" value="1"/>
</dbReference>
<dbReference type="SMART" id="SM00091">
    <property type="entry name" value="PAS"/>
    <property type="match status" value="1"/>
</dbReference>
<evidence type="ECO:0000256" key="12">
    <source>
        <dbReference type="ARBA" id="ARBA00023012"/>
    </source>
</evidence>
<evidence type="ECO:0000256" key="9">
    <source>
        <dbReference type="ARBA" id="ARBA00022777"/>
    </source>
</evidence>
<evidence type="ECO:0000256" key="4">
    <source>
        <dbReference type="ARBA" id="ARBA00022475"/>
    </source>
</evidence>
<dbReference type="EMBL" id="AP025591">
    <property type="protein sequence ID" value="BDG02289.1"/>
    <property type="molecule type" value="Genomic_DNA"/>
</dbReference>
<keyword evidence="21" id="KW-1185">Reference proteome</keyword>
<evidence type="ECO:0000256" key="14">
    <source>
        <dbReference type="PROSITE-ProRule" id="PRU00169"/>
    </source>
</evidence>
<evidence type="ECO:0000259" key="17">
    <source>
        <dbReference type="PROSITE" id="PS50110"/>
    </source>
</evidence>
<feature type="transmembrane region" description="Helical" evidence="15">
    <location>
        <begin position="172"/>
        <end position="193"/>
    </location>
</feature>
<feature type="modified residue" description="4-aspartylphosphate" evidence="14">
    <location>
        <position position="757"/>
    </location>
</feature>
<dbReference type="SUPFAM" id="SSF55785">
    <property type="entry name" value="PYP-like sensor domain (PAS domain)"/>
    <property type="match status" value="1"/>
</dbReference>
<dbReference type="PANTHER" id="PTHR43065:SF46">
    <property type="entry name" value="C4-DICARBOXYLATE TRANSPORT SENSOR PROTEIN DCTB"/>
    <property type="match status" value="1"/>
</dbReference>
<evidence type="ECO:0000259" key="19">
    <source>
        <dbReference type="PROSITE" id="PS50113"/>
    </source>
</evidence>
<dbReference type="SMART" id="SM00387">
    <property type="entry name" value="HATPase_c"/>
    <property type="match status" value="1"/>
</dbReference>
<dbReference type="NCBIfam" id="TIGR00229">
    <property type="entry name" value="sensory_box"/>
    <property type="match status" value="1"/>
</dbReference>
<organism evidence="20 21">
    <name type="scientific">Anaeromyxobacter oryzae</name>
    <dbReference type="NCBI Taxonomy" id="2918170"/>
    <lineage>
        <taxon>Bacteria</taxon>
        <taxon>Pseudomonadati</taxon>
        <taxon>Myxococcota</taxon>
        <taxon>Myxococcia</taxon>
        <taxon>Myxococcales</taxon>
        <taxon>Cystobacterineae</taxon>
        <taxon>Anaeromyxobacteraceae</taxon>
        <taxon>Anaeromyxobacter</taxon>
    </lineage>
</organism>
<feature type="transmembrane region" description="Helical" evidence="15">
    <location>
        <begin position="213"/>
        <end position="229"/>
    </location>
</feature>
<dbReference type="PROSITE" id="PS50109">
    <property type="entry name" value="HIS_KIN"/>
    <property type="match status" value="1"/>
</dbReference>
<dbReference type="Gene3D" id="3.30.565.10">
    <property type="entry name" value="Histidine kinase-like ATPase, C-terminal domain"/>
    <property type="match status" value="1"/>
</dbReference>
<dbReference type="PROSITE" id="PS50110">
    <property type="entry name" value="RESPONSE_REGULATORY"/>
    <property type="match status" value="1"/>
</dbReference>
<dbReference type="SMART" id="SM00388">
    <property type="entry name" value="HisKA"/>
    <property type="match status" value="1"/>
</dbReference>
<evidence type="ECO:0000313" key="21">
    <source>
        <dbReference type="Proteomes" id="UP001162891"/>
    </source>
</evidence>
<feature type="domain" description="Response regulatory" evidence="17">
    <location>
        <begin position="706"/>
        <end position="822"/>
    </location>
</feature>
<dbReference type="SUPFAM" id="SSF47384">
    <property type="entry name" value="Homodimeric domain of signal transducing histidine kinase"/>
    <property type="match status" value="1"/>
</dbReference>
<dbReference type="RefSeq" id="WP_248359809.1">
    <property type="nucleotide sequence ID" value="NZ_AP025591.1"/>
</dbReference>
<protein>
    <recommendedName>
        <fullName evidence="3">histidine kinase</fullName>
        <ecNumber evidence="3">2.7.13.3</ecNumber>
    </recommendedName>
</protein>
<keyword evidence="7 15" id="KW-0812">Transmembrane</keyword>
<accession>A0ABM7WS79</accession>